<sequence length="184" mass="21015">MKRTRNRRIDDRETSNSNSDEDRVLYKRSTEKQNILKVVQEQIDNIENTSEASVSFSKSKHEDINDTYKKLEEHILETIKKTQNEDYPSVSAPKQETVIEGPASHSVEESVATTSTTDSVLSKREERLKKLEEETKQLVGIVTKNACRGVEFCSKLTELHDRYGASSSNTQDSTNEEIDEEKTN</sequence>
<evidence type="ECO:0000313" key="2">
    <source>
        <dbReference type="EMBL" id="KAK4873105.1"/>
    </source>
</evidence>
<reference evidence="3" key="1">
    <citation type="submission" date="2023-01" db="EMBL/GenBank/DDBJ databases">
        <title>Key to firefly adult light organ development and bioluminescence: homeobox transcription factors regulate luciferase expression and transportation to peroxisome.</title>
        <authorList>
            <person name="Fu X."/>
        </authorList>
    </citation>
    <scope>NUCLEOTIDE SEQUENCE [LARGE SCALE GENOMIC DNA]</scope>
</reference>
<organism evidence="2 3">
    <name type="scientific">Aquatica leii</name>
    <dbReference type="NCBI Taxonomy" id="1421715"/>
    <lineage>
        <taxon>Eukaryota</taxon>
        <taxon>Metazoa</taxon>
        <taxon>Ecdysozoa</taxon>
        <taxon>Arthropoda</taxon>
        <taxon>Hexapoda</taxon>
        <taxon>Insecta</taxon>
        <taxon>Pterygota</taxon>
        <taxon>Neoptera</taxon>
        <taxon>Endopterygota</taxon>
        <taxon>Coleoptera</taxon>
        <taxon>Polyphaga</taxon>
        <taxon>Elateriformia</taxon>
        <taxon>Elateroidea</taxon>
        <taxon>Lampyridae</taxon>
        <taxon>Luciolinae</taxon>
        <taxon>Aquatica</taxon>
    </lineage>
</organism>
<accession>A0AAN7SNE4</accession>
<proteinExistence type="predicted"/>
<keyword evidence="3" id="KW-1185">Reference proteome</keyword>
<dbReference type="Proteomes" id="UP001353858">
    <property type="component" value="Unassembled WGS sequence"/>
</dbReference>
<dbReference type="AlphaFoldDB" id="A0AAN7SNE4"/>
<evidence type="ECO:0000313" key="3">
    <source>
        <dbReference type="Proteomes" id="UP001353858"/>
    </source>
</evidence>
<comment type="caution">
    <text evidence="2">The sequence shown here is derived from an EMBL/GenBank/DDBJ whole genome shotgun (WGS) entry which is preliminary data.</text>
</comment>
<gene>
    <name evidence="2" type="ORF">RN001_015134</name>
</gene>
<feature type="region of interest" description="Disordered" evidence="1">
    <location>
        <begin position="161"/>
        <end position="184"/>
    </location>
</feature>
<feature type="region of interest" description="Disordered" evidence="1">
    <location>
        <begin position="1"/>
        <end position="30"/>
    </location>
</feature>
<feature type="compositionally biased region" description="Acidic residues" evidence="1">
    <location>
        <begin position="174"/>
        <end position="184"/>
    </location>
</feature>
<dbReference type="EMBL" id="JARPUR010000007">
    <property type="protein sequence ID" value="KAK4873105.1"/>
    <property type="molecule type" value="Genomic_DNA"/>
</dbReference>
<evidence type="ECO:0000256" key="1">
    <source>
        <dbReference type="SAM" id="MobiDB-lite"/>
    </source>
</evidence>
<feature type="compositionally biased region" description="Low complexity" evidence="1">
    <location>
        <begin position="109"/>
        <end position="119"/>
    </location>
</feature>
<name>A0AAN7SNE4_9COLE</name>
<feature type="compositionally biased region" description="Basic and acidic residues" evidence="1">
    <location>
        <begin position="7"/>
        <end position="30"/>
    </location>
</feature>
<feature type="region of interest" description="Disordered" evidence="1">
    <location>
        <begin position="98"/>
        <end position="119"/>
    </location>
</feature>
<protein>
    <submittedName>
        <fullName evidence="2">Uncharacterized protein</fullName>
    </submittedName>
</protein>